<evidence type="ECO:0000313" key="2">
    <source>
        <dbReference type="Proteomes" id="UP000285084"/>
    </source>
</evidence>
<sequence>MNTIRLCSLLSVRDPRRGESRMAFHFTRKPDGSILEPTFDDVMRAYNLEVTRIMYTVFEDLLSLYVFAAGRDWNAHKEETLKICEQKEIARDWRLMWMATSTRADTME</sequence>
<comment type="caution">
    <text evidence="1">The sequence shown here is derived from an EMBL/GenBank/DDBJ whole genome shotgun (WGS) entry which is preliminary data.</text>
</comment>
<name>A0A420MW00_FUSOX</name>
<evidence type="ECO:0000313" key="1">
    <source>
        <dbReference type="EMBL" id="RKK72198.1"/>
    </source>
</evidence>
<accession>A0A420MW00</accession>
<proteinExistence type="predicted"/>
<dbReference type="AlphaFoldDB" id="A0A420MW00"/>
<dbReference type="VEuPathDB" id="FungiDB:FOIG_11298"/>
<reference evidence="1 2" key="1">
    <citation type="journal article" date="2018" name="Sci. Rep.">
        <title>Characterisation of pathogen-specific regions and novel effector candidates in Fusarium oxysporum f. sp. cepae.</title>
        <authorList>
            <person name="Armitage A.D."/>
            <person name="Taylor A."/>
            <person name="Sobczyk M.K."/>
            <person name="Baxter L."/>
            <person name="Greenfield B.P."/>
            <person name="Bates H.J."/>
            <person name="Wilson F."/>
            <person name="Jackson A.C."/>
            <person name="Ott S."/>
            <person name="Harrison R.J."/>
            <person name="Clarkson J.P."/>
        </authorList>
    </citation>
    <scope>NUCLEOTIDE SEQUENCE [LARGE SCALE GENOMIC DNA]</scope>
    <source>
        <strain evidence="1 2">Fo_A13</strain>
    </source>
</reference>
<dbReference type="VEuPathDB" id="FungiDB:FOXG_21213"/>
<organism evidence="1 2">
    <name type="scientific">Fusarium oxysporum</name>
    <name type="common">Fusarium vascular wilt</name>
    <dbReference type="NCBI Taxonomy" id="5507"/>
    <lineage>
        <taxon>Eukaryota</taxon>
        <taxon>Fungi</taxon>
        <taxon>Dikarya</taxon>
        <taxon>Ascomycota</taxon>
        <taxon>Pezizomycotina</taxon>
        <taxon>Sordariomycetes</taxon>
        <taxon>Hypocreomycetidae</taxon>
        <taxon>Hypocreales</taxon>
        <taxon>Nectriaceae</taxon>
        <taxon>Fusarium</taxon>
        <taxon>Fusarium oxysporum species complex</taxon>
    </lineage>
</organism>
<protein>
    <submittedName>
        <fullName evidence="1">Uncharacterized protein</fullName>
    </submittedName>
</protein>
<gene>
    <name evidence="1" type="ORF">BFJ69_g10332</name>
</gene>
<dbReference type="Proteomes" id="UP000285084">
    <property type="component" value="Unassembled WGS sequence"/>
</dbReference>
<dbReference type="VEuPathDB" id="FungiDB:FOZG_16359"/>
<dbReference type="VEuPathDB" id="FungiDB:FOMG_09984"/>
<dbReference type="EMBL" id="MRCX01000102">
    <property type="protein sequence ID" value="RKK72198.1"/>
    <property type="molecule type" value="Genomic_DNA"/>
</dbReference>